<dbReference type="RefSeq" id="WP_206596133.1">
    <property type="nucleotide sequence ID" value="NZ_JAFKCS010000033.1"/>
</dbReference>
<organism evidence="2 3">
    <name type="scientific">Bowmanella yangjiangensis</name>
    <dbReference type="NCBI Taxonomy" id="2811230"/>
    <lineage>
        <taxon>Bacteria</taxon>
        <taxon>Pseudomonadati</taxon>
        <taxon>Pseudomonadota</taxon>
        <taxon>Gammaproteobacteria</taxon>
        <taxon>Alteromonadales</taxon>
        <taxon>Alteromonadaceae</taxon>
        <taxon>Bowmanella</taxon>
    </lineage>
</organism>
<proteinExistence type="predicted"/>
<protein>
    <submittedName>
        <fullName evidence="2">Uncharacterized protein</fullName>
    </submittedName>
</protein>
<accession>A0ABS3CYI0</accession>
<feature type="transmembrane region" description="Helical" evidence="1">
    <location>
        <begin position="30"/>
        <end position="56"/>
    </location>
</feature>
<keyword evidence="1" id="KW-0812">Transmembrane</keyword>
<evidence type="ECO:0000313" key="3">
    <source>
        <dbReference type="Proteomes" id="UP000663992"/>
    </source>
</evidence>
<keyword evidence="1" id="KW-1133">Transmembrane helix</keyword>
<keyword evidence="3" id="KW-1185">Reference proteome</keyword>
<evidence type="ECO:0000256" key="1">
    <source>
        <dbReference type="SAM" id="Phobius"/>
    </source>
</evidence>
<name>A0ABS3CYI0_9ALTE</name>
<reference evidence="2 3" key="1">
    <citation type="submission" date="2021-03" db="EMBL/GenBank/DDBJ databases">
        <title>novel species isolated from a fishpond in China.</title>
        <authorList>
            <person name="Lu H."/>
            <person name="Cai Z."/>
        </authorList>
    </citation>
    <scope>NUCLEOTIDE SEQUENCE [LARGE SCALE GENOMIC DNA]</scope>
    <source>
        <strain evidence="2 3">Y57</strain>
    </source>
</reference>
<keyword evidence="1" id="KW-0472">Membrane</keyword>
<evidence type="ECO:0000313" key="2">
    <source>
        <dbReference type="EMBL" id="MBN7822182.1"/>
    </source>
</evidence>
<gene>
    <name evidence="2" type="ORF">J0A65_20120</name>
</gene>
<dbReference type="EMBL" id="JAFKCS010000033">
    <property type="protein sequence ID" value="MBN7822182.1"/>
    <property type="molecule type" value="Genomic_DNA"/>
</dbReference>
<comment type="caution">
    <text evidence="2">The sequence shown here is derived from an EMBL/GenBank/DDBJ whole genome shotgun (WGS) entry which is preliminary data.</text>
</comment>
<sequence length="57" mass="6593">MSWIIPALLFITAMVFWRLSFHTDDHLVAWVRFFTALLLICIALIYSLVLLVGWALA</sequence>
<dbReference type="Proteomes" id="UP000663992">
    <property type="component" value="Unassembled WGS sequence"/>
</dbReference>